<dbReference type="RefSeq" id="WP_146394555.1">
    <property type="nucleotide sequence ID" value="NZ_SJPJ01000001.1"/>
</dbReference>
<dbReference type="Proteomes" id="UP000315010">
    <property type="component" value="Unassembled WGS sequence"/>
</dbReference>
<dbReference type="GO" id="GO:0004808">
    <property type="term" value="F:tRNA (5-methylaminomethyl-2-thiouridylate)(34)-methyltransferase activity"/>
    <property type="evidence" value="ECO:0007669"/>
    <property type="project" value="InterPro"/>
</dbReference>
<accession>A0A5C5YWE3</accession>
<dbReference type="PANTHER" id="PTHR39963:SF1">
    <property type="entry name" value="MNMC-LIKE METHYLTRANSFERASE DOMAIN-CONTAINING PROTEIN"/>
    <property type="match status" value="1"/>
</dbReference>
<comment type="caution">
    <text evidence="2">The sequence shown here is derived from an EMBL/GenBank/DDBJ whole genome shotgun (WGS) entry which is preliminary data.</text>
</comment>
<dbReference type="NCBIfam" id="NF033855">
    <property type="entry name" value="tRNA_MNMC2"/>
    <property type="match status" value="1"/>
</dbReference>
<dbReference type="InterPro" id="IPR029063">
    <property type="entry name" value="SAM-dependent_MTases_sf"/>
</dbReference>
<dbReference type="AlphaFoldDB" id="A0A5C5YWE3"/>
<name>A0A5C5YWE3_9BACT</name>
<dbReference type="Pfam" id="PF05430">
    <property type="entry name" value="Methyltransf_30"/>
    <property type="match status" value="1"/>
</dbReference>
<feature type="domain" description="MnmC-like methyltransferase" evidence="1">
    <location>
        <begin position="148"/>
        <end position="244"/>
    </location>
</feature>
<evidence type="ECO:0000313" key="2">
    <source>
        <dbReference type="EMBL" id="TWT79305.1"/>
    </source>
</evidence>
<keyword evidence="3" id="KW-1185">Reference proteome</keyword>
<dbReference type="GO" id="GO:0016645">
    <property type="term" value="F:oxidoreductase activity, acting on the CH-NH group of donors"/>
    <property type="evidence" value="ECO:0007669"/>
    <property type="project" value="InterPro"/>
</dbReference>
<evidence type="ECO:0000259" key="1">
    <source>
        <dbReference type="Pfam" id="PF05430"/>
    </source>
</evidence>
<organism evidence="2 3">
    <name type="scientific">Novipirellula herctigrandis</name>
    <dbReference type="NCBI Taxonomy" id="2527986"/>
    <lineage>
        <taxon>Bacteria</taxon>
        <taxon>Pseudomonadati</taxon>
        <taxon>Planctomycetota</taxon>
        <taxon>Planctomycetia</taxon>
        <taxon>Pirellulales</taxon>
        <taxon>Pirellulaceae</taxon>
        <taxon>Novipirellula</taxon>
    </lineage>
</organism>
<gene>
    <name evidence="2" type="primary">mnmC</name>
    <name evidence="2" type="ORF">CA13_07040</name>
</gene>
<evidence type="ECO:0000313" key="3">
    <source>
        <dbReference type="Proteomes" id="UP000315010"/>
    </source>
</evidence>
<reference evidence="2 3" key="1">
    <citation type="submission" date="2019-02" db="EMBL/GenBank/DDBJ databases">
        <title>Deep-cultivation of Planctomycetes and their phenomic and genomic characterization uncovers novel biology.</title>
        <authorList>
            <person name="Wiegand S."/>
            <person name="Jogler M."/>
            <person name="Boedeker C."/>
            <person name="Pinto D."/>
            <person name="Vollmers J."/>
            <person name="Rivas-Marin E."/>
            <person name="Kohn T."/>
            <person name="Peeters S.H."/>
            <person name="Heuer A."/>
            <person name="Rast P."/>
            <person name="Oberbeckmann S."/>
            <person name="Bunk B."/>
            <person name="Jeske O."/>
            <person name="Meyerdierks A."/>
            <person name="Storesund J.E."/>
            <person name="Kallscheuer N."/>
            <person name="Luecker S."/>
            <person name="Lage O.M."/>
            <person name="Pohl T."/>
            <person name="Merkel B.J."/>
            <person name="Hornburger P."/>
            <person name="Mueller R.-W."/>
            <person name="Bruemmer F."/>
            <person name="Labrenz M."/>
            <person name="Spormann A.M."/>
            <person name="Op Den Camp H."/>
            <person name="Overmann J."/>
            <person name="Amann R."/>
            <person name="Jetten M.S.M."/>
            <person name="Mascher T."/>
            <person name="Medema M.H."/>
            <person name="Devos D.P."/>
            <person name="Kaster A.-K."/>
            <person name="Ovreas L."/>
            <person name="Rohde M."/>
            <person name="Galperin M.Y."/>
            <person name="Jogler C."/>
        </authorList>
    </citation>
    <scope>NUCLEOTIDE SEQUENCE [LARGE SCALE GENOMIC DNA]</scope>
    <source>
        <strain evidence="2 3">CA13</strain>
    </source>
</reference>
<dbReference type="InterPro" id="IPR047785">
    <property type="entry name" value="tRNA_MNMC2"/>
</dbReference>
<protein>
    <submittedName>
        <fullName evidence="2">tRNA 5-methylaminomethyl-2-thiouridine biosynthesis bifunctional protein MnmC</fullName>
    </submittedName>
</protein>
<proteinExistence type="predicted"/>
<dbReference type="OrthoDB" id="9786494at2"/>
<dbReference type="InterPro" id="IPR008471">
    <property type="entry name" value="MnmC-like_methylTransf"/>
</dbReference>
<dbReference type="SUPFAM" id="SSF53335">
    <property type="entry name" value="S-adenosyl-L-methionine-dependent methyltransferases"/>
    <property type="match status" value="1"/>
</dbReference>
<dbReference type="EMBL" id="SJPJ01000001">
    <property type="protein sequence ID" value="TWT79305.1"/>
    <property type="molecule type" value="Genomic_DNA"/>
</dbReference>
<dbReference type="Gene3D" id="3.40.50.150">
    <property type="entry name" value="Vaccinia Virus protein VP39"/>
    <property type="match status" value="1"/>
</dbReference>
<dbReference type="PANTHER" id="PTHR39963">
    <property type="entry name" value="SLL0983 PROTEIN"/>
    <property type="match status" value="1"/>
</dbReference>
<sequence>MPNSYQRPTMPSARESLSIQVTDDHSRTLIKHDTGDSYHSGSGAISETRHVYLNNSGAQQRLAVGQPTRVLEIGLGTAMAMLLTLDQAVRYDTPLDYVAIELDLLSAEVIESLQPKSWIENSELAEQFLEWRRKCDNPALPSVHVWCPSEKHRVEVVLDDACGWHDLERTFDTIYFDPFAPESNPELWTHAVLERMFTMLQQGGSLVTYCVKRAVRDRLAAIGFDVSKVPGPEKGKREVLIATKPPGGYNHLQTRS</sequence>